<dbReference type="AlphaFoldDB" id="A0AAV2KSM1"/>
<accession>A0AAV2KSM1</accession>
<name>A0AAV2KSM1_KNICA</name>
<feature type="region of interest" description="Disordered" evidence="1">
    <location>
        <begin position="1"/>
        <end position="60"/>
    </location>
</feature>
<sequence>MKEEPEEQPLPQILTVSTKREPQDDEDWEPAARGSRKSAERKLSGAGPSGASVPERNGNLRCHLRVHQAENLRRLYVEEHMRKQSQ</sequence>
<evidence type="ECO:0000313" key="3">
    <source>
        <dbReference type="Proteomes" id="UP001497482"/>
    </source>
</evidence>
<protein>
    <submittedName>
        <fullName evidence="2">Uncharacterized protein</fullName>
    </submittedName>
</protein>
<dbReference type="Proteomes" id="UP001497482">
    <property type="component" value="Chromosome 2"/>
</dbReference>
<evidence type="ECO:0000256" key="1">
    <source>
        <dbReference type="SAM" id="MobiDB-lite"/>
    </source>
</evidence>
<organism evidence="2 3">
    <name type="scientific">Knipowitschia caucasica</name>
    <name type="common">Caucasian dwarf goby</name>
    <name type="synonym">Pomatoschistus caucasicus</name>
    <dbReference type="NCBI Taxonomy" id="637954"/>
    <lineage>
        <taxon>Eukaryota</taxon>
        <taxon>Metazoa</taxon>
        <taxon>Chordata</taxon>
        <taxon>Craniata</taxon>
        <taxon>Vertebrata</taxon>
        <taxon>Euteleostomi</taxon>
        <taxon>Actinopterygii</taxon>
        <taxon>Neopterygii</taxon>
        <taxon>Teleostei</taxon>
        <taxon>Neoteleostei</taxon>
        <taxon>Acanthomorphata</taxon>
        <taxon>Gobiaria</taxon>
        <taxon>Gobiiformes</taxon>
        <taxon>Gobioidei</taxon>
        <taxon>Gobiidae</taxon>
        <taxon>Gobiinae</taxon>
        <taxon>Knipowitschia</taxon>
    </lineage>
</organism>
<gene>
    <name evidence="2" type="ORF">KC01_LOCUS21075</name>
</gene>
<reference evidence="2 3" key="1">
    <citation type="submission" date="2024-04" db="EMBL/GenBank/DDBJ databases">
        <authorList>
            <person name="Waldvogel A.-M."/>
            <person name="Schoenle A."/>
        </authorList>
    </citation>
    <scope>NUCLEOTIDE SEQUENCE [LARGE SCALE GENOMIC DNA]</scope>
</reference>
<evidence type="ECO:0000313" key="2">
    <source>
        <dbReference type="EMBL" id="CAL1591723.1"/>
    </source>
</evidence>
<keyword evidence="3" id="KW-1185">Reference proteome</keyword>
<proteinExistence type="predicted"/>
<dbReference type="EMBL" id="OZ035824">
    <property type="protein sequence ID" value="CAL1591723.1"/>
    <property type="molecule type" value="Genomic_DNA"/>
</dbReference>